<sequence length="366" mass="38047">MGTACSCCRSRRRELQLKFGAMTQTGARAVNEDVFSVVAALPLPGRWRAANGAGGLRVRPSLFAVYDGHRGPSAARFARGYMPSVVARALAAMPSRVRQALAGARPVDDDDAVVLGEAMRDAFVATDGAWLAHARRQSPPLSDGCTASVALVAPGAIVAAAVGDSQILLVTVDEAEAGASGSSSDWGSYDDDVLSVSSWISMSSGNRPMQPLPGYGTRSWRAELVTPQHKARDVGERKRVLAAGATINGPYIGAESTSRAIAVSRAFGDIELKIPRGAPPEELIISPIPAVYTRPLDGTEAMLIVASDGVWDKLSPAKAAYLAAASLLRDPSLSQAAAEVTSAAIAAGSSDNVTAVVVVFGKQNHE</sequence>
<evidence type="ECO:0000313" key="3">
    <source>
        <dbReference type="Proteomes" id="UP000054408"/>
    </source>
</evidence>
<dbReference type="Pfam" id="PF00481">
    <property type="entry name" value="PP2C"/>
    <property type="match status" value="2"/>
</dbReference>
<dbReference type="InterPro" id="IPR001932">
    <property type="entry name" value="PPM-type_phosphatase-like_dom"/>
</dbReference>
<dbReference type="GO" id="GO:0004722">
    <property type="term" value="F:protein serine/threonine phosphatase activity"/>
    <property type="evidence" value="ECO:0007669"/>
    <property type="project" value="InterPro"/>
</dbReference>
<dbReference type="RefSeq" id="XP_013758993.1">
    <property type="nucleotide sequence ID" value="XM_013903539.1"/>
</dbReference>
<dbReference type="eggNOG" id="KOG0698">
    <property type="taxonomic scope" value="Eukaryota"/>
</dbReference>
<dbReference type="AlphaFoldDB" id="A0A0L0D7A7"/>
<dbReference type="GeneID" id="25563764"/>
<dbReference type="PROSITE" id="PS51746">
    <property type="entry name" value="PPM_2"/>
    <property type="match status" value="1"/>
</dbReference>
<dbReference type="CDD" id="cd00143">
    <property type="entry name" value="PP2Cc"/>
    <property type="match status" value="1"/>
</dbReference>
<reference evidence="2 3" key="1">
    <citation type="submission" date="2010-05" db="EMBL/GenBank/DDBJ databases">
        <title>The Genome Sequence of Thecamonas trahens ATCC 50062.</title>
        <authorList>
            <consortium name="The Broad Institute Genome Sequencing Platform"/>
            <person name="Russ C."/>
            <person name="Cuomo C."/>
            <person name="Shea T."/>
            <person name="Young S.K."/>
            <person name="Zeng Q."/>
            <person name="Koehrsen M."/>
            <person name="Haas B."/>
            <person name="Borodovsky M."/>
            <person name="Guigo R."/>
            <person name="Alvarado L."/>
            <person name="Berlin A."/>
            <person name="Bochicchio J."/>
            <person name="Borenstein D."/>
            <person name="Chapman S."/>
            <person name="Chen Z."/>
            <person name="Freedman E."/>
            <person name="Gellesch M."/>
            <person name="Goldberg J."/>
            <person name="Griggs A."/>
            <person name="Gujja S."/>
            <person name="Heilman E."/>
            <person name="Heiman D."/>
            <person name="Hepburn T."/>
            <person name="Howarth C."/>
            <person name="Jen D."/>
            <person name="Larson L."/>
            <person name="Mehta T."/>
            <person name="Park D."/>
            <person name="Pearson M."/>
            <person name="Roberts A."/>
            <person name="Saif S."/>
            <person name="Shenoy N."/>
            <person name="Sisk P."/>
            <person name="Stolte C."/>
            <person name="Sykes S."/>
            <person name="Thomson T."/>
            <person name="Walk T."/>
            <person name="White J."/>
            <person name="Yandava C."/>
            <person name="Burger G."/>
            <person name="Gray M.W."/>
            <person name="Holland P.W.H."/>
            <person name="King N."/>
            <person name="Lang F.B.F."/>
            <person name="Roger A.J."/>
            <person name="Ruiz-Trillo I."/>
            <person name="Lander E."/>
            <person name="Nusbaum C."/>
        </authorList>
    </citation>
    <scope>NUCLEOTIDE SEQUENCE [LARGE SCALE GENOMIC DNA]</scope>
    <source>
        <strain evidence="2 3">ATCC 50062</strain>
    </source>
</reference>
<evidence type="ECO:0000259" key="1">
    <source>
        <dbReference type="PROSITE" id="PS51746"/>
    </source>
</evidence>
<dbReference type="Gene3D" id="3.60.40.10">
    <property type="entry name" value="PPM-type phosphatase domain"/>
    <property type="match status" value="1"/>
</dbReference>
<dbReference type="SUPFAM" id="SSF81606">
    <property type="entry name" value="PP2C-like"/>
    <property type="match status" value="1"/>
</dbReference>
<evidence type="ECO:0000313" key="2">
    <source>
        <dbReference type="EMBL" id="KNC47976.1"/>
    </source>
</evidence>
<keyword evidence="3" id="KW-1185">Reference proteome</keyword>
<dbReference type="STRING" id="461836.A0A0L0D7A7"/>
<dbReference type="OrthoDB" id="659at2759"/>
<organism evidence="2 3">
    <name type="scientific">Thecamonas trahens ATCC 50062</name>
    <dbReference type="NCBI Taxonomy" id="461836"/>
    <lineage>
        <taxon>Eukaryota</taxon>
        <taxon>Apusozoa</taxon>
        <taxon>Apusomonadida</taxon>
        <taxon>Apusomonadidae</taxon>
        <taxon>Thecamonas</taxon>
    </lineage>
</organism>
<dbReference type="SMART" id="SM00332">
    <property type="entry name" value="PP2Cc"/>
    <property type="match status" value="1"/>
</dbReference>
<dbReference type="InterPro" id="IPR015655">
    <property type="entry name" value="PP2C"/>
</dbReference>
<protein>
    <submittedName>
        <fullName evidence="2">Protein phosphatase 2C</fullName>
    </submittedName>
</protein>
<dbReference type="InterPro" id="IPR036457">
    <property type="entry name" value="PPM-type-like_dom_sf"/>
</dbReference>
<feature type="domain" description="PPM-type phosphatase" evidence="1">
    <location>
        <begin position="18"/>
        <end position="360"/>
    </location>
</feature>
<proteinExistence type="predicted"/>
<dbReference type="EMBL" id="GL349449">
    <property type="protein sequence ID" value="KNC47976.1"/>
    <property type="molecule type" value="Genomic_DNA"/>
</dbReference>
<dbReference type="PANTHER" id="PTHR47992">
    <property type="entry name" value="PROTEIN PHOSPHATASE"/>
    <property type="match status" value="1"/>
</dbReference>
<gene>
    <name evidence="2" type="ORF">AMSG_04210</name>
</gene>
<dbReference type="Proteomes" id="UP000054408">
    <property type="component" value="Unassembled WGS sequence"/>
</dbReference>
<name>A0A0L0D7A7_THETB</name>
<accession>A0A0L0D7A7</accession>